<dbReference type="PROSITE" id="PS50405">
    <property type="entry name" value="GST_CTER"/>
    <property type="match status" value="1"/>
</dbReference>
<evidence type="ECO:0000256" key="4">
    <source>
        <dbReference type="ARBA" id="ARBA00022575"/>
    </source>
</evidence>
<dbReference type="GO" id="GO:0004364">
    <property type="term" value="F:glutathione transferase activity"/>
    <property type="evidence" value="ECO:0000318"/>
    <property type="project" value="GO_Central"/>
</dbReference>
<dbReference type="PANTHER" id="PTHR11260">
    <property type="entry name" value="GLUTATHIONE S-TRANSFERASE, GST, SUPERFAMILY, GST DOMAIN CONTAINING"/>
    <property type="match status" value="1"/>
</dbReference>
<dbReference type="GO" id="GO:0006749">
    <property type="term" value="P:glutathione metabolic process"/>
    <property type="evidence" value="ECO:0000318"/>
    <property type="project" value="GO_Central"/>
</dbReference>
<dbReference type="InParanoid" id="A0A061DQ92"/>
<name>A0A061DQ92_THECC</name>
<dbReference type="STRING" id="3641.A0A061DQ92"/>
<organism evidence="10 11">
    <name type="scientific">Theobroma cacao</name>
    <name type="common">Cacao</name>
    <name type="synonym">Cocoa</name>
    <dbReference type="NCBI Taxonomy" id="3641"/>
    <lineage>
        <taxon>Eukaryota</taxon>
        <taxon>Viridiplantae</taxon>
        <taxon>Streptophyta</taxon>
        <taxon>Embryophyta</taxon>
        <taxon>Tracheophyta</taxon>
        <taxon>Spermatophyta</taxon>
        <taxon>Magnoliopsida</taxon>
        <taxon>eudicotyledons</taxon>
        <taxon>Gunneridae</taxon>
        <taxon>Pentapetalae</taxon>
        <taxon>rosids</taxon>
        <taxon>malvids</taxon>
        <taxon>Malvales</taxon>
        <taxon>Malvaceae</taxon>
        <taxon>Byttnerioideae</taxon>
        <taxon>Theobroma</taxon>
    </lineage>
</organism>
<feature type="domain" description="GST N-terminal" evidence="8">
    <location>
        <begin position="2"/>
        <end position="81"/>
    </location>
</feature>
<evidence type="ECO:0000313" key="10">
    <source>
        <dbReference type="EMBL" id="EOX94241.1"/>
    </source>
</evidence>
<keyword evidence="5" id="KW-0808">Transferase</keyword>
<reference evidence="10 11" key="1">
    <citation type="journal article" date="2013" name="Genome Biol.">
        <title>The genome sequence of the most widely cultivated cacao type and its use to identify candidate genes regulating pod color.</title>
        <authorList>
            <person name="Motamayor J.C."/>
            <person name="Mockaitis K."/>
            <person name="Schmutz J."/>
            <person name="Haiminen N."/>
            <person name="Iii D.L."/>
            <person name="Cornejo O."/>
            <person name="Findley S.D."/>
            <person name="Zheng P."/>
            <person name="Utro F."/>
            <person name="Royaert S."/>
            <person name="Saski C."/>
            <person name="Jenkins J."/>
            <person name="Podicheti R."/>
            <person name="Zhao M."/>
            <person name="Scheffler B.E."/>
            <person name="Stack J.C."/>
            <person name="Feltus F.A."/>
            <person name="Mustiga G.M."/>
            <person name="Amores F."/>
            <person name="Phillips W."/>
            <person name="Marelli J.P."/>
            <person name="May G.D."/>
            <person name="Shapiro H."/>
            <person name="Ma J."/>
            <person name="Bustamante C.D."/>
            <person name="Schnell R.J."/>
            <person name="Main D."/>
            <person name="Gilbert D."/>
            <person name="Parida L."/>
            <person name="Kuhn D.N."/>
        </authorList>
    </citation>
    <scope>NUCLEOTIDE SEQUENCE [LARGE SCALE GENOMIC DNA]</scope>
    <source>
        <strain evidence="11">cv. Matina 1-6</strain>
    </source>
</reference>
<dbReference type="Proteomes" id="UP000026915">
    <property type="component" value="Chromosome 1"/>
</dbReference>
<evidence type="ECO:0000256" key="6">
    <source>
        <dbReference type="ARBA" id="ARBA00025743"/>
    </source>
</evidence>
<dbReference type="CDD" id="cd03058">
    <property type="entry name" value="GST_N_Tau"/>
    <property type="match status" value="1"/>
</dbReference>
<dbReference type="SFLD" id="SFLDS00019">
    <property type="entry name" value="Glutathione_Transferase_(cytos"/>
    <property type="match status" value="1"/>
</dbReference>
<dbReference type="FunFam" id="3.40.30.10:FF:000014">
    <property type="entry name" value="Tau class glutathione S-transferase"/>
    <property type="match status" value="1"/>
</dbReference>
<dbReference type="FunFam" id="1.20.1050.10:FF:000012">
    <property type="entry name" value="Tau class glutathione S-transferase"/>
    <property type="match status" value="1"/>
</dbReference>
<dbReference type="Gene3D" id="3.40.30.10">
    <property type="entry name" value="Glutaredoxin"/>
    <property type="match status" value="1"/>
</dbReference>
<dbReference type="InterPro" id="IPR004046">
    <property type="entry name" value="GST_C"/>
</dbReference>
<sequence length="222" mass="25643">MEEVKLLGTWGSPFSYRVLWALKHKGVKYEYVEENVFNKSELLLRSNPVHKKIPVLFHGGKPIAESIVILEYIEEIWPENPLLPQDPYERTLSRFWIKFGEDTAPAFYKFFHTVGEEQVKATKEARQLLKIIEEHGLGEKKFFGGDKIGLTDIAYGWVACWLDVLAEAAGVQLLESDSFPRLQAWAENFKEVPLIKENLPNRDKMLTFFTLRREKIIASANS</sequence>
<dbReference type="AlphaFoldDB" id="A0A061DQ92"/>
<dbReference type="InterPro" id="IPR004045">
    <property type="entry name" value="Glutathione_S-Trfase_N"/>
</dbReference>
<dbReference type="InterPro" id="IPR010987">
    <property type="entry name" value="Glutathione-S-Trfase_C-like"/>
</dbReference>
<evidence type="ECO:0000256" key="2">
    <source>
        <dbReference type="ARBA" id="ARBA00012452"/>
    </source>
</evidence>
<dbReference type="Pfam" id="PF00043">
    <property type="entry name" value="GST_C"/>
    <property type="match status" value="1"/>
</dbReference>
<dbReference type="Gramene" id="EOX94241">
    <property type="protein sequence ID" value="EOX94241"/>
    <property type="gene ID" value="TCM_003776"/>
</dbReference>
<dbReference type="InterPro" id="IPR045073">
    <property type="entry name" value="Omega/Tau-like"/>
</dbReference>
<keyword evidence="4" id="KW-0216">Detoxification</keyword>
<dbReference type="InterPro" id="IPR036282">
    <property type="entry name" value="Glutathione-S-Trfase_C_sf"/>
</dbReference>
<dbReference type="OMA" id="IAGWLEV"/>
<evidence type="ECO:0000256" key="7">
    <source>
        <dbReference type="ARBA" id="ARBA00047960"/>
    </source>
</evidence>
<evidence type="ECO:0000259" key="8">
    <source>
        <dbReference type="PROSITE" id="PS50404"/>
    </source>
</evidence>
<keyword evidence="3" id="KW-0963">Cytoplasm</keyword>
<dbReference type="HOGENOM" id="CLU_011226_18_1_1"/>
<dbReference type="PANTHER" id="PTHR11260:SF746">
    <property type="entry name" value="GLUTATHIONE S-TRANSFERASE"/>
    <property type="match status" value="1"/>
</dbReference>
<comment type="subcellular location">
    <subcellularLocation>
        <location evidence="1">Cytoplasm</location>
        <location evidence="1">Cytosol</location>
    </subcellularLocation>
</comment>
<proteinExistence type="inferred from homology"/>
<comment type="catalytic activity">
    <reaction evidence="7">
        <text>RX + glutathione = an S-substituted glutathione + a halide anion + H(+)</text>
        <dbReference type="Rhea" id="RHEA:16437"/>
        <dbReference type="ChEBI" id="CHEBI:15378"/>
        <dbReference type="ChEBI" id="CHEBI:16042"/>
        <dbReference type="ChEBI" id="CHEBI:17792"/>
        <dbReference type="ChEBI" id="CHEBI:57925"/>
        <dbReference type="ChEBI" id="CHEBI:90779"/>
        <dbReference type="EC" id="2.5.1.18"/>
    </reaction>
</comment>
<dbReference type="Pfam" id="PF02798">
    <property type="entry name" value="GST_N"/>
    <property type="match status" value="1"/>
</dbReference>
<protein>
    <recommendedName>
        <fullName evidence="2">glutathione transferase</fullName>
        <ecNumber evidence="2">2.5.1.18</ecNumber>
    </recommendedName>
</protein>
<evidence type="ECO:0000259" key="9">
    <source>
        <dbReference type="PROSITE" id="PS50405"/>
    </source>
</evidence>
<evidence type="ECO:0000256" key="1">
    <source>
        <dbReference type="ARBA" id="ARBA00004514"/>
    </source>
</evidence>
<dbReference type="SUPFAM" id="SSF52833">
    <property type="entry name" value="Thioredoxin-like"/>
    <property type="match status" value="1"/>
</dbReference>
<dbReference type="GO" id="GO:0005829">
    <property type="term" value="C:cytosol"/>
    <property type="evidence" value="ECO:0007669"/>
    <property type="project" value="UniProtKB-SubCell"/>
</dbReference>
<dbReference type="GO" id="GO:0005737">
    <property type="term" value="C:cytoplasm"/>
    <property type="evidence" value="ECO:0000318"/>
    <property type="project" value="GO_Central"/>
</dbReference>
<dbReference type="eggNOG" id="KOG0406">
    <property type="taxonomic scope" value="Eukaryota"/>
</dbReference>
<comment type="similarity">
    <text evidence="6">Belongs to the GST superfamily. Tau family.</text>
</comment>
<dbReference type="InterPro" id="IPR045074">
    <property type="entry name" value="GST_C_Tau"/>
</dbReference>
<dbReference type="SUPFAM" id="SSF47616">
    <property type="entry name" value="GST C-terminal domain-like"/>
    <property type="match status" value="1"/>
</dbReference>
<dbReference type="InterPro" id="IPR036249">
    <property type="entry name" value="Thioredoxin-like_sf"/>
</dbReference>
<dbReference type="SFLD" id="SFLDG01152">
    <property type="entry name" value="Main.3:_Omega-_and_Tau-like"/>
    <property type="match status" value="1"/>
</dbReference>
<dbReference type="InterPro" id="IPR040079">
    <property type="entry name" value="Glutathione_S-Trfase"/>
</dbReference>
<dbReference type="EMBL" id="CM001879">
    <property type="protein sequence ID" value="EOX94241.1"/>
    <property type="molecule type" value="Genomic_DNA"/>
</dbReference>
<feature type="domain" description="GST C-terminal" evidence="9">
    <location>
        <begin position="86"/>
        <end position="208"/>
    </location>
</feature>
<dbReference type="GO" id="GO:0009407">
    <property type="term" value="P:toxin catabolic process"/>
    <property type="evidence" value="ECO:0007669"/>
    <property type="project" value="UniProtKB-ARBA"/>
</dbReference>
<dbReference type="EC" id="2.5.1.18" evidence="2"/>
<evidence type="ECO:0000313" key="11">
    <source>
        <dbReference type="Proteomes" id="UP000026915"/>
    </source>
</evidence>
<gene>
    <name evidence="10" type="ORF">TCM_003776</name>
</gene>
<dbReference type="PROSITE" id="PS50404">
    <property type="entry name" value="GST_NTER"/>
    <property type="match status" value="1"/>
</dbReference>
<evidence type="ECO:0000256" key="5">
    <source>
        <dbReference type="ARBA" id="ARBA00022679"/>
    </source>
</evidence>
<dbReference type="CDD" id="cd03185">
    <property type="entry name" value="GST_C_Tau"/>
    <property type="match status" value="1"/>
</dbReference>
<dbReference type="Gene3D" id="1.20.1050.10">
    <property type="match status" value="1"/>
</dbReference>
<keyword evidence="11" id="KW-1185">Reference proteome</keyword>
<dbReference type="SFLD" id="SFLDG00358">
    <property type="entry name" value="Main_(cytGST)"/>
    <property type="match status" value="1"/>
</dbReference>
<evidence type="ECO:0000256" key="3">
    <source>
        <dbReference type="ARBA" id="ARBA00022490"/>
    </source>
</evidence>
<accession>A0A061DQ92</accession>